<dbReference type="AlphaFoldDB" id="A0A371FX74"/>
<comment type="caution">
    <text evidence="1">The sequence shown here is derived from an EMBL/GenBank/DDBJ whole genome shotgun (WGS) entry which is preliminary data.</text>
</comment>
<gene>
    <name evidence="1" type="ORF">CR513_36216</name>
</gene>
<feature type="non-terminal residue" evidence="1">
    <location>
        <position position="1"/>
    </location>
</feature>
<dbReference type="OrthoDB" id="1305902at2759"/>
<name>A0A371FX74_MUCPR</name>
<dbReference type="Proteomes" id="UP000257109">
    <property type="component" value="Unassembled WGS sequence"/>
</dbReference>
<protein>
    <submittedName>
        <fullName evidence="1">Uncharacterized protein</fullName>
    </submittedName>
</protein>
<evidence type="ECO:0000313" key="1">
    <source>
        <dbReference type="EMBL" id="RDX82937.1"/>
    </source>
</evidence>
<accession>A0A371FX74</accession>
<reference evidence="1" key="1">
    <citation type="submission" date="2018-05" db="EMBL/GenBank/DDBJ databases">
        <title>Draft genome of Mucuna pruriens seed.</title>
        <authorList>
            <person name="Nnadi N.E."/>
            <person name="Vos R."/>
            <person name="Hasami M.H."/>
            <person name="Devisetty U.K."/>
            <person name="Aguiy J.C."/>
        </authorList>
    </citation>
    <scope>NUCLEOTIDE SEQUENCE [LARGE SCALE GENOMIC DNA]</scope>
    <source>
        <strain evidence="1">JCA_2017</strain>
    </source>
</reference>
<proteinExistence type="predicted"/>
<organism evidence="1 2">
    <name type="scientific">Mucuna pruriens</name>
    <name type="common">Velvet bean</name>
    <name type="synonym">Dolichos pruriens</name>
    <dbReference type="NCBI Taxonomy" id="157652"/>
    <lineage>
        <taxon>Eukaryota</taxon>
        <taxon>Viridiplantae</taxon>
        <taxon>Streptophyta</taxon>
        <taxon>Embryophyta</taxon>
        <taxon>Tracheophyta</taxon>
        <taxon>Spermatophyta</taxon>
        <taxon>Magnoliopsida</taxon>
        <taxon>eudicotyledons</taxon>
        <taxon>Gunneridae</taxon>
        <taxon>Pentapetalae</taxon>
        <taxon>rosids</taxon>
        <taxon>fabids</taxon>
        <taxon>Fabales</taxon>
        <taxon>Fabaceae</taxon>
        <taxon>Papilionoideae</taxon>
        <taxon>50 kb inversion clade</taxon>
        <taxon>NPAAA clade</taxon>
        <taxon>indigoferoid/millettioid clade</taxon>
        <taxon>Phaseoleae</taxon>
        <taxon>Mucuna</taxon>
    </lineage>
</organism>
<dbReference type="EMBL" id="QJKJ01007506">
    <property type="protein sequence ID" value="RDX82937.1"/>
    <property type="molecule type" value="Genomic_DNA"/>
</dbReference>
<sequence length="312" mass="35372">MCYVVNTYLANLPIEFEKILEGSKDIFSKEVPHGLLGHQIYFTPKVPMTLAKDLALVSRDLIPYANGLLPKACRKAKKIARGSASKAKNAQRLKGLKPRLKRNHILYMKHENENYKETSSSMATPSCHAITGAIDAHIGKSWWIWKAKTKFPLVFAVFFCDDYHGRLGTFINSRIDKTFHRLIRSPRSSEVANSSHKSSVFAFDFVVLKSNSGNFDFDYDISYSDLANFDFDLGVCISKFSMDNMVDNNKTLKKLATPNEQAQSYELTSRLIHLLPKLHGLPGQDPYKHLKEFHVVCATMRPHGILEDYPSP</sequence>
<evidence type="ECO:0000313" key="2">
    <source>
        <dbReference type="Proteomes" id="UP000257109"/>
    </source>
</evidence>
<keyword evidence="2" id="KW-1185">Reference proteome</keyword>